<evidence type="ECO:0000313" key="2">
    <source>
        <dbReference type="Proteomes" id="UP000032668"/>
    </source>
</evidence>
<proteinExistence type="predicted"/>
<dbReference type="SUPFAM" id="SSF53335">
    <property type="entry name" value="S-adenosyl-L-methionine-dependent methyltransferases"/>
    <property type="match status" value="1"/>
</dbReference>
<keyword evidence="2" id="KW-1185">Reference proteome</keyword>
<protein>
    <recommendedName>
        <fullName evidence="3">Methyltransferase</fullName>
    </recommendedName>
</protein>
<dbReference type="InterPro" id="IPR029063">
    <property type="entry name" value="SAM-dependent_MTases_sf"/>
</dbReference>
<reference evidence="1 2" key="1">
    <citation type="submission" date="2012-11" db="EMBL/GenBank/DDBJ databases">
        <title>Whole genome sequence of Acidocella aminolytica 101 = DSM 11237.</title>
        <authorList>
            <person name="Azuma Y."/>
            <person name="Higashiura N."/>
            <person name="Hirakawa H."/>
            <person name="Matsushita K."/>
        </authorList>
    </citation>
    <scope>NUCLEOTIDE SEQUENCE [LARGE SCALE GENOMIC DNA]</scope>
    <source>
        <strain evidence="2">101 / DSM 11237</strain>
    </source>
</reference>
<dbReference type="EMBL" id="BANC01000087">
    <property type="protein sequence ID" value="GAN81223.1"/>
    <property type="molecule type" value="Genomic_DNA"/>
</dbReference>
<dbReference type="RefSeq" id="WP_048879616.1">
    <property type="nucleotide sequence ID" value="NZ_BANC01000087.1"/>
</dbReference>
<accession>A0A0D6PJ29</accession>
<dbReference type="CDD" id="cd02440">
    <property type="entry name" value="AdoMet_MTases"/>
    <property type="match status" value="1"/>
</dbReference>
<dbReference type="Gene3D" id="3.40.50.150">
    <property type="entry name" value="Vaccinia Virus protein VP39"/>
    <property type="match status" value="1"/>
</dbReference>
<evidence type="ECO:0000313" key="1">
    <source>
        <dbReference type="EMBL" id="GAN81223.1"/>
    </source>
</evidence>
<sequence>MMPAAPKGKCRISAFTVIEWLDRRKATATCPNCGVQGTVEQVLEVDYRSPRESLFYHLQRCPGCTVLFADELPHVDYGDDELIEIGWPGYYAQMGVGTWPIAAALAPIMKPPGTRALEIGGAYGFGLDFCVHGKGWQGVGYDPSPLARVGRETLGLEIVQGMFMAETLAGGPWDVIVATELIEHLEEPRGFLELMRQAVAEDGVLMLTTPAVEYIGPELAALELDRLIVPNRHVMLHSAQSLRQALVLAGFAHVRVVQKRSALVAYASPAPLVLDEDECTAWQLYRRYMEARAARAPLGGDIQFGFAGRALFDAVNDGDDAAAEAAWASLNEGTLARFGYRLDALDALPDGAATATLMELGNKMPFGLGMMLFARSMQLLARGASRQTVRSLMVLALEAVAALQAALAKRALGDDWLSSSIAEALHKELLLCDAEAGRQAVVTELLALGDGLTGWRGFVGLVNAGAYEAASRLRDSLESLTLDADLPEALRQDVRLTSLYLSMNQAEGLVAVPERLALVLEAGVDRTRAKALVLGAFVTLVNGQAFAAAKSLLIQVEPYLLAMRPPYEQSERDALFAVGVLFLQDQETWPRSAASFTRLRDSLARHRQDVETPLFWPALRGEVVALQRLGRNNEVHGLLKTYVLADAGAPEDLKELLGHK</sequence>
<dbReference type="Pfam" id="PF13489">
    <property type="entry name" value="Methyltransf_23"/>
    <property type="match status" value="1"/>
</dbReference>
<evidence type="ECO:0008006" key="3">
    <source>
        <dbReference type="Google" id="ProtNLM"/>
    </source>
</evidence>
<dbReference type="OrthoDB" id="9792690at2"/>
<gene>
    <name evidence="1" type="ORF">Aam_089_016</name>
</gene>
<dbReference type="AlphaFoldDB" id="A0A0D6PJ29"/>
<dbReference type="Proteomes" id="UP000032668">
    <property type="component" value="Unassembled WGS sequence"/>
</dbReference>
<comment type="caution">
    <text evidence="1">The sequence shown here is derived from an EMBL/GenBank/DDBJ whole genome shotgun (WGS) entry which is preliminary data.</text>
</comment>
<name>A0A0D6PJ29_9PROT</name>
<organism evidence="1 2">
    <name type="scientific">Acidocella aminolytica 101 = DSM 11237</name>
    <dbReference type="NCBI Taxonomy" id="1120923"/>
    <lineage>
        <taxon>Bacteria</taxon>
        <taxon>Pseudomonadati</taxon>
        <taxon>Pseudomonadota</taxon>
        <taxon>Alphaproteobacteria</taxon>
        <taxon>Acetobacterales</taxon>
        <taxon>Acidocellaceae</taxon>
        <taxon>Acidocella</taxon>
    </lineage>
</organism>
<dbReference type="STRING" id="1120923.SAMN02746095_01399"/>